<evidence type="ECO:0000313" key="4">
    <source>
        <dbReference type="Proteomes" id="UP000005143"/>
    </source>
</evidence>
<dbReference type="InterPro" id="IPR000358">
    <property type="entry name" value="RNR_small_fam"/>
</dbReference>
<dbReference type="RefSeq" id="WP_007571343.1">
    <property type="nucleotide sequence ID" value="NZ_AGUD01000040.1"/>
</dbReference>
<dbReference type="InterPro" id="IPR003033">
    <property type="entry name" value="SCP2_sterol-bd_dom"/>
</dbReference>
<dbReference type="GO" id="GO:0009263">
    <property type="term" value="P:deoxyribonucleotide biosynthetic process"/>
    <property type="evidence" value="ECO:0007669"/>
    <property type="project" value="InterPro"/>
</dbReference>
<feature type="domain" description="SCP2" evidence="2">
    <location>
        <begin position="350"/>
        <end position="425"/>
    </location>
</feature>
<accession>H0E281</accession>
<reference evidence="3 4" key="1">
    <citation type="journal article" date="2013" name="Biodegradation">
        <title>Quantitative proteomic analysis of ibuprofen-degrading Patulibacter sp. strain I11.</title>
        <authorList>
            <person name="Almeida B."/>
            <person name="Kjeldal H."/>
            <person name="Lolas I."/>
            <person name="Knudsen A.D."/>
            <person name="Carvalho G."/>
            <person name="Nielsen K.L."/>
            <person name="Barreto Crespo M.T."/>
            <person name="Stensballe A."/>
            <person name="Nielsen J.L."/>
        </authorList>
    </citation>
    <scope>NUCLEOTIDE SEQUENCE [LARGE SCALE GENOMIC DNA]</scope>
    <source>
        <strain evidence="3 4">I11</strain>
    </source>
</reference>
<dbReference type="EMBL" id="AGUD01000040">
    <property type="protein sequence ID" value="EHN12218.1"/>
    <property type="molecule type" value="Genomic_DNA"/>
</dbReference>
<sequence length="428" mass="48329">MATTQSAPRARPTDSISYSDLYRRWEHGNWSAMDLDFTQDAIDWQEKFTPFEREAALFNYALFFWGEDAVADNLSPYIDAAPLEEQKYFLTTQQVDEARHAVFFTRFMHEALGIGKGDVASGLQEIRPLLSWGFNQVFDRLDRMADELRADRSIPNLCRAVTLYHLVIEATMAQPGQHMITSYLEERDVMPGFRAGMEKVSADELRHIGFGVKLLADLTPGNEEARVAVAEMLRECVPWLGNVFRPPGWDERYLTTFGWSFDKIGEESVLSLETKLRSAGLAFETLPGPEIVPLDLPPVERSRLGMKLAKAGIMGPGGQEPDRDPETMATLFDVIRRGLGPDHGLRGPATIEWDFTDADPWHVRIEGPTATAVSGRAPHADLRLKVAYRDWVDVIGGRADARRLLLTRRMRPSGSLRLLARMPRIFPR</sequence>
<proteinExistence type="predicted"/>
<name>H0E281_9ACTN</name>
<dbReference type="Gene3D" id="3.30.1050.10">
    <property type="entry name" value="SCP2 sterol-binding domain"/>
    <property type="match status" value="1"/>
</dbReference>
<dbReference type="SUPFAM" id="SSF47240">
    <property type="entry name" value="Ferritin-like"/>
    <property type="match status" value="1"/>
</dbReference>
<dbReference type="Gene3D" id="1.10.620.20">
    <property type="entry name" value="Ribonucleotide Reductase, subunit A"/>
    <property type="match status" value="1"/>
</dbReference>
<evidence type="ECO:0000259" key="2">
    <source>
        <dbReference type="Pfam" id="PF02036"/>
    </source>
</evidence>
<dbReference type="OrthoDB" id="5489780at2"/>
<dbReference type="Proteomes" id="UP000005143">
    <property type="component" value="Unassembled WGS sequence"/>
</dbReference>
<dbReference type="GO" id="GO:0016491">
    <property type="term" value="F:oxidoreductase activity"/>
    <property type="evidence" value="ECO:0007669"/>
    <property type="project" value="InterPro"/>
</dbReference>
<evidence type="ECO:0000313" key="3">
    <source>
        <dbReference type="EMBL" id="EHN12218.1"/>
    </source>
</evidence>
<dbReference type="Pfam" id="PF02036">
    <property type="entry name" value="SCP2"/>
    <property type="match status" value="1"/>
</dbReference>
<dbReference type="InterPro" id="IPR036527">
    <property type="entry name" value="SCP2_sterol-bd_dom_sf"/>
</dbReference>
<comment type="cofactor">
    <cofactor evidence="1">
        <name>Fe cation</name>
        <dbReference type="ChEBI" id="CHEBI:24875"/>
    </cofactor>
</comment>
<dbReference type="InterPro" id="IPR009078">
    <property type="entry name" value="Ferritin-like_SF"/>
</dbReference>
<dbReference type="Pfam" id="PF00268">
    <property type="entry name" value="Ribonuc_red_sm"/>
    <property type="match status" value="1"/>
</dbReference>
<dbReference type="AlphaFoldDB" id="H0E281"/>
<gene>
    <name evidence="3" type="ORF">PAI11_08940</name>
</gene>
<organism evidence="3 4">
    <name type="scientific">Patulibacter medicamentivorans</name>
    <dbReference type="NCBI Taxonomy" id="1097667"/>
    <lineage>
        <taxon>Bacteria</taxon>
        <taxon>Bacillati</taxon>
        <taxon>Actinomycetota</taxon>
        <taxon>Thermoleophilia</taxon>
        <taxon>Solirubrobacterales</taxon>
        <taxon>Patulibacteraceae</taxon>
        <taxon>Patulibacter</taxon>
    </lineage>
</organism>
<protein>
    <submittedName>
        <fullName evidence="3">Ribonucleotide reductase</fullName>
    </submittedName>
</protein>
<dbReference type="InterPro" id="IPR012348">
    <property type="entry name" value="RNR-like"/>
</dbReference>
<evidence type="ECO:0000256" key="1">
    <source>
        <dbReference type="ARBA" id="ARBA00001962"/>
    </source>
</evidence>
<dbReference type="SUPFAM" id="SSF55718">
    <property type="entry name" value="SCP-like"/>
    <property type="match status" value="1"/>
</dbReference>
<comment type="caution">
    <text evidence="3">The sequence shown here is derived from an EMBL/GenBank/DDBJ whole genome shotgun (WGS) entry which is preliminary data.</text>
</comment>
<keyword evidence="4" id="KW-1185">Reference proteome</keyword>